<dbReference type="PROSITE" id="PS51186">
    <property type="entry name" value="GNAT"/>
    <property type="match status" value="1"/>
</dbReference>
<evidence type="ECO:0000259" key="1">
    <source>
        <dbReference type="PROSITE" id="PS51186"/>
    </source>
</evidence>
<evidence type="ECO:0000313" key="3">
    <source>
        <dbReference type="Proteomes" id="UP001174210"/>
    </source>
</evidence>
<reference evidence="2" key="1">
    <citation type="submission" date="2023-03" db="EMBL/GenBank/DDBJ databases">
        <title>MT1 and MT2 Draft Genomes of Novel Species.</title>
        <authorList>
            <person name="Venkateswaran K."/>
        </authorList>
    </citation>
    <scope>NUCLEOTIDE SEQUENCE</scope>
    <source>
        <strain evidence="2">F6_8S_P_1A</strain>
    </source>
</reference>
<dbReference type="InterPro" id="IPR000182">
    <property type="entry name" value="GNAT_dom"/>
</dbReference>
<dbReference type="EMBL" id="JAROCB010000005">
    <property type="protein sequence ID" value="MDN4599004.1"/>
    <property type="molecule type" value="Genomic_DNA"/>
</dbReference>
<dbReference type="CDD" id="cd04301">
    <property type="entry name" value="NAT_SF"/>
    <property type="match status" value="1"/>
</dbReference>
<dbReference type="Pfam" id="PF00583">
    <property type="entry name" value="Acetyltransf_1"/>
    <property type="match status" value="1"/>
</dbReference>
<name>A0ABT8J1P0_9MICO</name>
<proteinExistence type="predicted"/>
<accession>A0ABT8J1P0</accession>
<dbReference type="InterPro" id="IPR016181">
    <property type="entry name" value="Acyl_CoA_acyltransferase"/>
</dbReference>
<feature type="domain" description="N-acetyltransferase" evidence="1">
    <location>
        <begin position="117"/>
        <end position="250"/>
    </location>
</feature>
<dbReference type="Proteomes" id="UP001174210">
    <property type="component" value="Unassembled WGS sequence"/>
</dbReference>
<evidence type="ECO:0000313" key="2">
    <source>
        <dbReference type="EMBL" id="MDN4599004.1"/>
    </source>
</evidence>
<gene>
    <name evidence="2" type="ORF">P5G59_17770</name>
</gene>
<keyword evidence="3" id="KW-1185">Reference proteome</keyword>
<sequence>MEPASFEQASSLLVGAREWLGEHVAGGWSLRHGDQVASVTGLSASTMNGVWSARPDTDRLPELLSAVGDAGLPYCAQFVSGSAEGRDAAAGAGLIRDEDMPLMYTAARPDPVMVDGLRIRRLGAAEVVLHAEIAAAGFGAPPALFSPITRLGTAEGSALRFYVAEVEGEPVATGLGLFLQDHVGIFNVATPPERRRKGYGSAVTARIVEDALGNGAAGAWLQSSPEGHPVYRRLGFADVGAWECWVSPPS</sequence>
<organism evidence="2 3">
    <name type="scientific">Leifsonia virtsii</name>
    <dbReference type="NCBI Taxonomy" id="3035915"/>
    <lineage>
        <taxon>Bacteria</taxon>
        <taxon>Bacillati</taxon>
        <taxon>Actinomycetota</taxon>
        <taxon>Actinomycetes</taxon>
        <taxon>Micrococcales</taxon>
        <taxon>Microbacteriaceae</taxon>
        <taxon>Leifsonia</taxon>
    </lineage>
</organism>
<dbReference type="SUPFAM" id="SSF55729">
    <property type="entry name" value="Acyl-CoA N-acyltransferases (Nat)"/>
    <property type="match status" value="1"/>
</dbReference>
<dbReference type="RefSeq" id="WP_301220349.1">
    <property type="nucleotide sequence ID" value="NZ_JAROCB010000005.1"/>
</dbReference>
<protein>
    <submittedName>
        <fullName evidence="2">GNAT family N-acetyltransferase</fullName>
    </submittedName>
</protein>
<dbReference type="Gene3D" id="3.40.630.30">
    <property type="match status" value="1"/>
</dbReference>
<comment type="caution">
    <text evidence="2">The sequence shown here is derived from an EMBL/GenBank/DDBJ whole genome shotgun (WGS) entry which is preliminary data.</text>
</comment>